<keyword evidence="5 7" id="KW-1133">Transmembrane helix</keyword>
<gene>
    <name evidence="9" type="ORF">AVDCRST_MAG19-3405</name>
</gene>
<feature type="transmembrane region" description="Helical" evidence="7">
    <location>
        <begin position="144"/>
        <end position="166"/>
    </location>
</feature>
<keyword evidence="3" id="KW-1003">Cell membrane</keyword>
<dbReference type="InterPro" id="IPR004638">
    <property type="entry name" value="EmrB-like"/>
</dbReference>
<dbReference type="InterPro" id="IPR036259">
    <property type="entry name" value="MFS_trans_sf"/>
</dbReference>
<keyword evidence="6 7" id="KW-0472">Membrane</keyword>
<sequence>MSSRLGLAQRVNDGNLKWFTLAAACFALFMAILDNLVVNVALPTIRQELGASTTQLQWIVSAYTLVFASLQITGGGLGDRLGRKRWFLIGIVLFTATSLVAAFAQSIEVLIAARAIQGLGAALIMPLSLSLISQAFPPEERGKALGIWSAVSVSGLALGPVVGGLLVEYTTWSWIFLINVPVGIVAFLLTSAVVGESRDTSGTVATDIPGTVLITGAIGALTYGLIEAGERGWTDNLILGSFAAAAVLLAAFVVVEARTERPMVPLRFFRSRTFTGANLDAFAISFLIAGIAFSSTLYLQNVHGYSAVRSGLSLLPMVAVMMLGSPASGALVNRLGSSRLISLGMLVTGGSAFLFLRTGVSASYWDILPAFMVMGLGMSLIFAPMTTAVLNSVETAKSGVASAVNGAIREVGTAFGIALLGTQMNRVYQDRFDRSAEIEALRAGTDPALAPLQPVLDTIGSGIGLGGRVIDTFPGVAAFGPAVAQIRSASSEAFIAGMDSAMVVSGALLIVVAGLSYVLINDRVAAAPIPEPARGPIEAEALAGAD</sequence>
<dbReference type="PRINTS" id="PR01036">
    <property type="entry name" value="TCRTETB"/>
</dbReference>
<dbReference type="PROSITE" id="PS50850">
    <property type="entry name" value="MFS"/>
    <property type="match status" value="1"/>
</dbReference>
<dbReference type="CDD" id="cd17321">
    <property type="entry name" value="MFS_MMR_MDR_like"/>
    <property type="match status" value="1"/>
</dbReference>
<reference evidence="9" key="1">
    <citation type="submission" date="2020-02" db="EMBL/GenBank/DDBJ databases">
        <authorList>
            <person name="Meier V. D."/>
        </authorList>
    </citation>
    <scope>NUCLEOTIDE SEQUENCE</scope>
    <source>
        <strain evidence="9">AVDCRST_MAG19</strain>
    </source>
</reference>
<keyword evidence="2" id="KW-0813">Transport</keyword>
<dbReference type="InterPro" id="IPR020846">
    <property type="entry name" value="MFS_dom"/>
</dbReference>
<evidence type="ECO:0000259" key="8">
    <source>
        <dbReference type="PROSITE" id="PS50850"/>
    </source>
</evidence>
<feature type="transmembrane region" description="Helical" evidence="7">
    <location>
        <begin position="501"/>
        <end position="520"/>
    </location>
</feature>
<feature type="transmembrane region" description="Helical" evidence="7">
    <location>
        <begin position="55"/>
        <end position="74"/>
    </location>
</feature>
<evidence type="ECO:0000256" key="1">
    <source>
        <dbReference type="ARBA" id="ARBA00004651"/>
    </source>
</evidence>
<keyword evidence="4 7" id="KW-0812">Transmembrane</keyword>
<dbReference type="GO" id="GO:0005886">
    <property type="term" value="C:plasma membrane"/>
    <property type="evidence" value="ECO:0007669"/>
    <property type="project" value="UniProtKB-SubCell"/>
</dbReference>
<feature type="transmembrane region" description="Helical" evidence="7">
    <location>
        <begin position="172"/>
        <end position="194"/>
    </location>
</feature>
<evidence type="ECO:0000313" key="9">
    <source>
        <dbReference type="EMBL" id="CAA9576326.1"/>
    </source>
</evidence>
<evidence type="ECO:0000256" key="7">
    <source>
        <dbReference type="SAM" id="Phobius"/>
    </source>
</evidence>
<dbReference type="GO" id="GO:0022857">
    <property type="term" value="F:transmembrane transporter activity"/>
    <property type="evidence" value="ECO:0007669"/>
    <property type="project" value="InterPro"/>
</dbReference>
<dbReference type="Gene3D" id="1.20.1720.10">
    <property type="entry name" value="Multidrug resistance protein D"/>
    <property type="match status" value="1"/>
</dbReference>
<evidence type="ECO:0000256" key="3">
    <source>
        <dbReference type="ARBA" id="ARBA00022475"/>
    </source>
</evidence>
<feature type="transmembrane region" description="Helical" evidence="7">
    <location>
        <begin position="111"/>
        <end position="132"/>
    </location>
</feature>
<evidence type="ECO:0000256" key="6">
    <source>
        <dbReference type="ARBA" id="ARBA00023136"/>
    </source>
</evidence>
<feature type="transmembrane region" description="Helical" evidence="7">
    <location>
        <begin position="86"/>
        <end position="105"/>
    </location>
</feature>
<comment type="subcellular location">
    <subcellularLocation>
        <location evidence="1">Cell membrane</location>
        <topology evidence="1">Multi-pass membrane protein</topology>
    </subcellularLocation>
</comment>
<accession>A0A6J4VFF4</accession>
<dbReference type="NCBIfam" id="TIGR00711">
    <property type="entry name" value="efflux_EmrB"/>
    <property type="match status" value="1"/>
</dbReference>
<dbReference type="Pfam" id="PF07690">
    <property type="entry name" value="MFS_1"/>
    <property type="match status" value="1"/>
</dbReference>
<protein>
    <submittedName>
        <fullName evidence="9">Uncharacterized MFS-type transporter</fullName>
    </submittedName>
</protein>
<feature type="transmembrane region" description="Helical" evidence="7">
    <location>
        <begin position="368"/>
        <end position="390"/>
    </location>
</feature>
<dbReference type="PANTHER" id="PTHR42718">
    <property type="entry name" value="MAJOR FACILITATOR SUPERFAMILY MULTIDRUG TRANSPORTER MFSC"/>
    <property type="match status" value="1"/>
</dbReference>
<dbReference type="InterPro" id="IPR011701">
    <property type="entry name" value="MFS"/>
</dbReference>
<feature type="transmembrane region" description="Helical" evidence="7">
    <location>
        <begin position="311"/>
        <end position="332"/>
    </location>
</feature>
<dbReference type="AlphaFoldDB" id="A0A6J4VFF4"/>
<dbReference type="EMBL" id="CADCWL010000188">
    <property type="protein sequence ID" value="CAA9576326.1"/>
    <property type="molecule type" value="Genomic_DNA"/>
</dbReference>
<feature type="transmembrane region" description="Helical" evidence="7">
    <location>
        <begin position="238"/>
        <end position="257"/>
    </location>
</feature>
<proteinExistence type="predicted"/>
<name>A0A6J4VFF4_9BACT</name>
<dbReference type="PANTHER" id="PTHR42718:SF42">
    <property type="entry name" value="EXPORT PROTEIN"/>
    <property type="match status" value="1"/>
</dbReference>
<evidence type="ECO:0000256" key="4">
    <source>
        <dbReference type="ARBA" id="ARBA00022692"/>
    </source>
</evidence>
<evidence type="ECO:0000256" key="2">
    <source>
        <dbReference type="ARBA" id="ARBA00022448"/>
    </source>
</evidence>
<evidence type="ECO:0000256" key="5">
    <source>
        <dbReference type="ARBA" id="ARBA00022989"/>
    </source>
</evidence>
<dbReference type="Gene3D" id="1.20.1250.20">
    <property type="entry name" value="MFS general substrate transporter like domains"/>
    <property type="match status" value="1"/>
</dbReference>
<feature type="domain" description="Major facilitator superfamily (MFS) profile" evidence="8">
    <location>
        <begin position="20"/>
        <end position="524"/>
    </location>
</feature>
<organism evidence="9">
    <name type="scientific">uncultured Thermomicrobiales bacterium</name>
    <dbReference type="NCBI Taxonomy" id="1645740"/>
    <lineage>
        <taxon>Bacteria</taxon>
        <taxon>Pseudomonadati</taxon>
        <taxon>Thermomicrobiota</taxon>
        <taxon>Thermomicrobia</taxon>
        <taxon>Thermomicrobiales</taxon>
        <taxon>environmental samples</taxon>
    </lineage>
</organism>
<dbReference type="SUPFAM" id="SSF103473">
    <property type="entry name" value="MFS general substrate transporter"/>
    <property type="match status" value="1"/>
</dbReference>
<feature type="transmembrane region" description="Helical" evidence="7">
    <location>
        <begin position="339"/>
        <end position="356"/>
    </location>
</feature>
<feature type="transmembrane region" description="Helical" evidence="7">
    <location>
        <begin position="206"/>
        <end position="226"/>
    </location>
</feature>
<feature type="transmembrane region" description="Helical" evidence="7">
    <location>
        <begin position="278"/>
        <end position="299"/>
    </location>
</feature>
<feature type="transmembrane region" description="Helical" evidence="7">
    <location>
        <begin position="21"/>
        <end position="43"/>
    </location>
</feature>